<organism evidence="7 8">
    <name type="scientific">Xylaria multiplex</name>
    <dbReference type="NCBI Taxonomy" id="323545"/>
    <lineage>
        <taxon>Eukaryota</taxon>
        <taxon>Fungi</taxon>
        <taxon>Dikarya</taxon>
        <taxon>Ascomycota</taxon>
        <taxon>Pezizomycotina</taxon>
        <taxon>Sordariomycetes</taxon>
        <taxon>Xylariomycetidae</taxon>
        <taxon>Xylariales</taxon>
        <taxon>Xylariaceae</taxon>
        <taxon>Xylaria</taxon>
    </lineage>
</organism>
<name>A0A7C8MU67_9PEZI</name>
<keyword evidence="5 6" id="KW-0408">Iron</keyword>
<evidence type="ECO:0000313" key="8">
    <source>
        <dbReference type="Proteomes" id="UP000481858"/>
    </source>
</evidence>
<dbReference type="GO" id="GO:0005506">
    <property type="term" value="F:iron ion binding"/>
    <property type="evidence" value="ECO:0007669"/>
    <property type="project" value="InterPro"/>
</dbReference>
<evidence type="ECO:0000256" key="1">
    <source>
        <dbReference type="ARBA" id="ARBA00001971"/>
    </source>
</evidence>
<dbReference type="SUPFAM" id="SSF48264">
    <property type="entry name" value="Cytochrome P450"/>
    <property type="match status" value="1"/>
</dbReference>
<comment type="cofactor">
    <cofactor evidence="1 6">
        <name>heme</name>
        <dbReference type="ChEBI" id="CHEBI:30413"/>
    </cofactor>
</comment>
<dbReference type="GO" id="GO:0016705">
    <property type="term" value="F:oxidoreductase activity, acting on paired donors, with incorporation or reduction of molecular oxygen"/>
    <property type="evidence" value="ECO:0007669"/>
    <property type="project" value="InterPro"/>
</dbReference>
<dbReference type="OrthoDB" id="1470350at2759"/>
<proteinExistence type="inferred from homology"/>
<evidence type="ECO:0000256" key="2">
    <source>
        <dbReference type="ARBA" id="ARBA00010617"/>
    </source>
</evidence>
<evidence type="ECO:0000256" key="6">
    <source>
        <dbReference type="PIRSR" id="PIRSR602401-1"/>
    </source>
</evidence>
<evidence type="ECO:0000256" key="4">
    <source>
        <dbReference type="ARBA" id="ARBA00022723"/>
    </source>
</evidence>
<evidence type="ECO:0000256" key="5">
    <source>
        <dbReference type="ARBA" id="ARBA00023004"/>
    </source>
</evidence>
<dbReference type="Gene3D" id="1.10.630.10">
    <property type="entry name" value="Cytochrome P450"/>
    <property type="match status" value="1"/>
</dbReference>
<protein>
    <recommendedName>
        <fullName evidence="9">Cytochrome P450</fullName>
    </recommendedName>
</protein>
<evidence type="ECO:0000313" key="7">
    <source>
        <dbReference type="EMBL" id="KAF2965614.1"/>
    </source>
</evidence>
<accession>A0A7C8MU67</accession>
<feature type="binding site" description="axial binding residue" evidence="6">
    <location>
        <position position="758"/>
    </location>
    <ligand>
        <name>heme</name>
        <dbReference type="ChEBI" id="CHEBI:30413"/>
    </ligand>
    <ligandPart>
        <name>Fe</name>
        <dbReference type="ChEBI" id="CHEBI:18248"/>
    </ligandPart>
</feature>
<keyword evidence="8" id="KW-1185">Reference proteome</keyword>
<dbReference type="PANTHER" id="PTHR24305">
    <property type="entry name" value="CYTOCHROME P450"/>
    <property type="match status" value="1"/>
</dbReference>
<dbReference type="GO" id="GO:0004497">
    <property type="term" value="F:monooxygenase activity"/>
    <property type="evidence" value="ECO:0007669"/>
    <property type="project" value="InterPro"/>
</dbReference>
<dbReference type="InterPro" id="IPR036396">
    <property type="entry name" value="Cyt_P450_sf"/>
</dbReference>
<gene>
    <name evidence="7" type="ORF">GQX73_g7966</name>
</gene>
<dbReference type="Pfam" id="PF00067">
    <property type="entry name" value="p450"/>
    <property type="match status" value="2"/>
</dbReference>
<comment type="caution">
    <text evidence="7">The sequence shown here is derived from an EMBL/GenBank/DDBJ whole genome shotgun (WGS) entry which is preliminary data.</text>
</comment>
<keyword evidence="4 6" id="KW-0479">Metal-binding</keyword>
<dbReference type="Proteomes" id="UP000481858">
    <property type="component" value="Unassembled WGS sequence"/>
</dbReference>
<sequence length="811" mass="92022">MHSHQTSQPSSPVLQKPIVQVALRILRQLRPHLAQPYIDAGNWNEFCITCGQLDLSWESENGGNSLRLITSEKMQQMASQYGFGRIDALIPDTHNIFNNSSVTAEYLNDHLFSVDETDFLINQSKWWCRNPDKWEVASLRYFPNQEYWQVEYMFGVKDGHLPHINCTLVEAGKLNEDNLMFSEVWSILMLTLLSLRIPPNDKHEVVPVTVVTFSGTTFRILQGLVDGEAGNVRINKSSIVPISMDKENATQQMMLIMRWLLAEPLGPSKQPIPGIPHNVYATKRITGDLAELQEQQNAVGSIRPWFLEQAQKHGSAIVQIFLGPFSRPTILLSDYREVYDILTHRDADFQRGKKAEVLKGILPHAFPSLESFDPRYKESKAIMRGLMTPSFLQNVSAPPVYRATVRLLELWKLKCHMSRGRPFDAAGDIFAFSFDAVLSAATGLADSGGDLSRQISILRAHEESRTFTTGDPPVDQPIIFPTADPSLERKALGTDEERLWKAFYMPSPRLYHWYNSFRPAVRDARRIMANYISSQIQNAILDIKKGREPRSALGYIIQHQIQDAERTGHSLVHDDPRIRDGIYGYLIAGHDTSVGSLLWLLNRLVTHREEQEKVRNNLRETYAAAWEERRLPTVSEMSKPATYLNAFIEEVLRINTPVVTITVSTRRDTTILGHQIPKDTPIFLNLTGPSLSVPSIPVEECLRSPTSQARGSRRENWDDSNPTKFCPNRWLRTTPEGKIIFDASSGPTLMFSAGRRGCWGKNLGYLELRIVLTLLLRTFDLCEIPDSLGSQEIYDSLVTAPKRCFLRLSEL</sequence>
<dbReference type="InParanoid" id="A0A7C8MU67"/>
<dbReference type="EMBL" id="WUBL01000110">
    <property type="protein sequence ID" value="KAF2965614.1"/>
    <property type="molecule type" value="Genomic_DNA"/>
</dbReference>
<dbReference type="PRINTS" id="PR00385">
    <property type="entry name" value="P450"/>
</dbReference>
<evidence type="ECO:0000256" key="3">
    <source>
        <dbReference type="ARBA" id="ARBA00022617"/>
    </source>
</evidence>
<reference evidence="7 8" key="1">
    <citation type="submission" date="2019-12" db="EMBL/GenBank/DDBJ databases">
        <title>Draft genome sequence of the ascomycete Xylaria multiplex DSM 110363.</title>
        <authorList>
            <person name="Buettner E."/>
            <person name="Kellner H."/>
        </authorList>
    </citation>
    <scope>NUCLEOTIDE SEQUENCE [LARGE SCALE GENOMIC DNA]</scope>
    <source>
        <strain evidence="7 8">DSM 110363</strain>
    </source>
</reference>
<dbReference type="GO" id="GO:0020037">
    <property type="term" value="F:heme binding"/>
    <property type="evidence" value="ECO:0007669"/>
    <property type="project" value="InterPro"/>
</dbReference>
<dbReference type="InterPro" id="IPR050121">
    <property type="entry name" value="Cytochrome_P450_monoxygenase"/>
</dbReference>
<dbReference type="InterPro" id="IPR001128">
    <property type="entry name" value="Cyt_P450"/>
</dbReference>
<dbReference type="AlphaFoldDB" id="A0A7C8MU67"/>
<comment type="similarity">
    <text evidence="2">Belongs to the cytochrome P450 family.</text>
</comment>
<keyword evidence="3 6" id="KW-0349">Heme</keyword>
<dbReference type="PRINTS" id="PR00463">
    <property type="entry name" value="EP450I"/>
</dbReference>
<dbReference type="InterPro" id="IPR002401">
    <property type="entry name" value="Cyt_P450_E_grp-I"/>
</dbReference>
<dbReference type="PANTHER" id="PTHR24305:SF232">
    <property type="entry name" value="P450, PUTATIVE (EUROFUNG)-RELATED"/>
    <property type="match status" value="1"/>
</dbReference>
<evidence type="ECO:0008006" key="9">
    <source>
        <dbReference type="Google" id="ProtNLM"/>
    </source>
</evidence>